<dbReference type="AlphaFoldDB" id="A0A074Z6Q4"/>
<dbReference type="RefSeq" id="XP_009175016.1">
    <property type="nucleotide sequence ID" value="XM_009176752.1"/>
</dbReference>
<evidence type="ECO:0000313" key="1">
    <source>
        <dbReference type="EMBL" id="KER21227.1"/>
    </source>
</evidence>
<organism evidence="1 2">
    <name type="scientific">Opisthorchis viverrini</name>
    <name type="common">Southeast Asian liver fluke</name>
    <dbReference type="NCBI Taxonomy" id="6198"/>
    <lineage>
        <taxon>Eukaryota</taxon>
        <taxon>Metazoa</taxon>
        <taxon>Spiralia</taxon>
        <taxon>Lophotrochozoa</taxon>
        <taxon>Platyhelminthes</taxon>
        <taxon>Trematoda</taxon>
        <taxon>Digenea</taxon>
        <taxon>Opisthorchiida</taxon>
        <taxon>Opisthorchiata</taxon>
        <taxon>Opisthorchiidae</taxon>
        <taxon>Opisthorchis</taxon>
    </lineage>
</organism>
<sequence length="62" mass="7056">MKATLLVCSTADSGYCFLIQAKIDAFWNKDNGLENFTLHILSLNIYFIRVPRSSTERKKDAS</sequence>
<dbReference type="CTD" id="20324556"/>
<gene>
    <name evidence="1" type="ORF">T265_10388</name>
</gene>
<evidence type="ECO:0000313" key="2">
    <source>
        <dbReference type="Proteomes" id="UP000054324"/>
    </source>
</evidence>
<dbReference type="GeneID" id="20324556"/>
<dbReference type="EMBL" id="KL596982">
    <property type="protein sequence ID" value="KER21227.1"/>
    <property type="molecule type" value="Genomic_DNA"/>
</dbReference>
<dbReference type="KEGG" id="ovi:T265_10388"/>
<keyword evidence="2" id="KW-1185">Reference proteome</keyword>
<proteinExistence type="predicted"/>
<name>A0A074Z6Q4_OPIVI</name>
<accession>A0A074Z6Q4</accession>
<protein>
    <submittedName>
        <fullName evidence="1">Uncharacterized protein</fullName>
    </submittedName>
</protein>
<reference evidence="1 2" key="1">
    <citation type="submission" date="2013-11" db="EMBL/GenBank/DDBJ databases">
        <title>Opisthorchis viverrini - life in the bile duct.</title>
        <authorList>
            <person name="Young N.D."/>
            <person name="Nagarajan N."/>
            <person name="Lin S.J."/>
            <person name="Korhonen P.K."/>
            <person name="Jex A.R."/>
            <person name="Hall R.S."/>
            <person name="Safavi-Hemami H."/>
            <person name="Kaewkong W."/>
            <person name="Bertrand D."/>
            <person name="Gao S."/>
            <person name="Seet Q."/>
            <person name="Wongkham S."/>
            <person name="Teh B.T."/>
            <person name="Wongkham C."/>
            <person name="Intapan P.M."/>
            <person name="Maleewong W."/>
            <person name="Yang X."/>
            <person name="Hu M."/>
            <person name="Wang Z."/>
            <person name="Hofmann A."/>
            <person name="Sternberg P.W."/>
            <person name="Tan P."/>
            <person name="Wang J."/>
            <person name="Gasser R.B."/>
        </authorList>
    </citation>
    <scope>NUCLEOTIDE SEQUENCE [LARGE SCALE GENOMIC DNA]</scope>
</reference>
<dbReference type="Proteomes" id="UP000054324">
    <property type="component" value="Unassembled WGS sequence"/>
</dbReference>